<dbReference type="EMBL" id="MU273513">
    <property type="protein sequence ID" value="KAI0033704.1"/>
    <property type="molecule type" value="Genomic_DNA"/>
</dbReference>
<reference evidence="1" key="1">
    <citation type="submission" date="2021-02" db="EMBL/GenBank/DDBJ databases">
        <authorList>
            <consortium name="DOE Joint Genome Institute"/>
            <person name="Ahrendt S."/>
            <person name="Looney B.P."/>
            <person name="Miyauchi S."/>
            <person name="Morin E."/>
            <person name="Drula E."/>
            <person name="Courty P.E."/>
            <person name="Chicoki N."/>
            <person name="Fauchery L."/>
            <person name="Kohler A."/>
            <person name="Kuo A."/>
            <person name="Labutti K."/>
            <person name="Pangilinan J."/>
            <person name="Lipzen A."/>
            <person name="Riley R."/>
            <person name="Andreopoulos W."/>
            <person name="He G."/>
            <person name="Johnson J."/>
            <person name="Barry K.W."/>
            <person name="Grigoriev I.V."/>
            <person name="Nagy L."/>
            <person name="Hibbett D."/>
            <person name="Henrissat B."/>
            <person name="Matheny P.B."/>
            <person name="Labbe J."/>
            <person name="Martin F."/>
        </authorList>
    </citation>
    <scope>NUCLEOTIDE SEQUENCE</scope>
    <source>
        <strain evidence="1">EC-137</strain>
    </source>
</reference>
<proteinExistence type="predicted"/>
<accession>A0ACB8QPJ6</accession>
<organism evidence="1 2">
    <name type="scientific">Vararia minispora EC-137</name>
    <dbReference type="NCBI Taxonomy" id="1314806"/>
    <lineage>
        <taxon>Eukaryota</taxon>
        <taxon>Fungi</taxon>
        <taxon>Dikarya</taxon>
        <taxon>Basidiomycota</taxon>
        <taxon>Agaricomycotina</taxon>
        <taxon>Agaricomycetes</taxon>
        <taxon>Russulales</taxon>
        <taxon>Lachnocladiaceae</taxon>
        <taxon>Vararia</taxon>
    </lineage>
</organism>
<comment type="caution">
    <text evidence="1">The sequence shown here is derived from an EMBL/GenBank/DDBJ whole genome shotgun (WGS) entry which is preliminary data.</text>
</comment>
<evidence type="ECO:0000313" key="1">
    <source>
        <dbReference type="EMBL" id="KAI0033704.1"/>
    </source>
</evidence>
<protein>
    <submittedName>
        <fullName evidence="1">Uncharacterized protein</fullName>
    </submittedName>
</protein>
<dbReference type="Proteomes" id="UP000814128">
    <property type="component" value="Unassembled WGS sequence"/>
</dbReference>
<evidence type="ECO:0000313" key="2">
    <source>
        <dbReference type="Proteomes" id="UP000814128"/>
    </source>
</evidence>
<keyword evidence="2" id="KW-1185">Reference proteome</keyword>
<gene>
    <name evidence="1" type="ORF">K488DRAFT_69663</name>
</gene>
<reference evidence="1" key="2">
    <citation type="journal article" date="2022" name="New Phytol.">
        <title>Evolutionary transition to the ectomycorrhizal habit in the genomes of a hyperdiverse lineage of mushroom-forming fungi.</title>
        <authorList>
            <person name="Looney B."/>
            <person name="Miyauchi S."/>
            <person name="Morin E."/>
            <person name="Drula E."/>
            <person name="Courty P.E."/>
            <person name="Kohler A."/>
            <person name="Kuo A."/>
            <person name="LaButti K."/>
            <person name="Pangilinan J."/>
            <person name="Lipzen A."/>
            <person name="Riley R."/>
            <person name="Andreopoulos W."/>
            <person name="He G."/>
            <person name="Johnson J."/>
            <person name="Nolan M."/>
            <person name="Tritt A."/>
            <person name="Barry K.W."/>
            <person name="Grigoriev I.V."/>
            <person name="Nagy L.G."/>
            <person name="Hibbett D."/>
            <person name="Henrissat B."/>
            <person name="Matheny P.B."/>
            <person name="Labbe J."/>
            <person name="Martin F.M."/>
        </authorList>
    </citation>
    <scope>NUCLEOTIDE SEQUENCE</scope>
    <source>
        <strain evidence="1">EC-137</strain>
    </source>
</reference>
<sequence>MARARTQRGSGAIVSYSEAVLDGRLLCFCNGSSSVSARCTLAAERGLVGWPFTVRRRAAHGRSHLLRSLAEAEGTAHCRWVLALCVPCRDDAAVQFKAPPPAAMNHYTRCKVCSVQGSHRARAENDGGSIVPSACHFAQWSKLLGVIDKRGAEDSASASSQFAQNQASSAHHRTVSRWVVTGDLTLSTSGQRNISKKRIERHGQSALREPVIWSYRDAGWGPGSWAHHDASVSRARDARGTRHGAAHLGWSTARAGEHLPESVIHREGDRPLLDSHVLRRPFIYHRAGVEMKDARPGRVTGFVGRALRKLKGKELVVP</sequence>
<name>A0ACB8QPJ6_9AGAM</name>